<reference evidence="3" key="2">
    <citation type="submission" date="2020-09" db="EMBL/GenBank/DDBJ databases">
        <authorList>
            <person name="Sun Q."/>
            <person name="Zhou Y."/>
        </authorList>
    </citation>
    <scope>NUCLEOTIDE SEQUENCE</scope>
    <source>
        <strain evidence="3">CGMCC 4.5737</strain>
    </source>
</reference>
<dbReference type="InterPro" id="IPR011766">
    <property type="entry name" value="TPP_enzyme_TPP-bd"/>
</dbReference>
<dbReference type="InterPro" id="IPR029061">
    <property type="entry name" value="THDP-binding"/>
</dbReference>
<evidence type="ECO:0000259" key="2">
    <source>
        <dbReference type="Pfam" id="PF02775"/>
    </source>
</evidence>
<dbReference type="RefSeq" id="WP_189057001.1">
    <property type="nucleotide sequence ID" value="NZ_BMMK01000009.1"/>
</dbReference>
<proteinExistence type="predicted"/>
<evidence type="ECO:0000256" key="1">
    <source>
        <dbReference type="ARBA" id="ARBA00023002"/>
    </source>
</evidence>
<evidence type="ECO:0000313" key="3">
    <source>
        <dbReference type="EMBL" id="GGM52465.1"/>
    </source>
</evidence>
<dbReference type="Gene3D" id="3.40.50.970">
    <property type="match status" value="1"/>
</dbReference>
<organism evidence="3 4">
    <name type="scientific">Longimycelium tulufanense</name>
    <dbReference type="NCBI Taxonomy" id="907463"/>
    <lineage>
        <taxon>Bacteria</taxon>
        <taxon>Bacillati</taxon>
        <taxon>Actinomycetota</taxon>
        <taxon>Actinomycetes</taxon>
        <taxon>Pseudonocardiales</taxon>
        <taxon>Pseudonocardiaceae</taxon>
        <taxon>Longimycelium</taxon>
    </lineage>
</organism>
<accession>A0A8J3FU60</accession>
<keyword evidence="1" id="KW-0560">Oxidoreductase</keyword>
<dbReference type="Pfam" id="PF02775">
    <property type="entry name" value="TPP_enzyme_C"/>
    <property type="match status" value="1"/>
</dbReference>
<dbReference type="GO" id="GO:0016625">
    <property type="term" value="F:oxidoreductase activity, acting on the aldehyde or oxo group of donors, iron-sulfur protein as acceptor"/>
    <property type="evidence" value="ECO:0007669"/>
    <property type="project" value="UniProtKB-ARBA"/>
</dbReference>
<protein>
    <submittedName>
        <fullName evidence="3">2-oxoglutarate ferredoxin oxidoreductase subunit beta</fullName>
    </submittedName>
</protein>
<comment type="caution">
    <text evidence="3">The sequence shown here is derived from an EMBL/GenBank/DDBJ whole genome shotgun (WGS) entry which is preliminary data.</text>
</comment>
<dbReference type="SUPFAM" id="SSF52518">
    <property type="entry name" value="Thiamin diphosphate-binding fold (THDP-binding)"/>
    <property type="match status" value="1"/>
</dbReference>
<reference evidence="3" key="1">
    <citation type="journal article" date="2014" name="Int. J. Syst. Evol. Microbiol.">
        <title>Complete genome sequence of Corynebacterium casei LMG S-19264T (=DSM 44701T), isolated from a smear-ripened cheese.</title>
        <authorList>
            <consortium name="US DOE Joint Genome Institute (JGI-PGF)"/>
            <person name="Walter F."/>
            <person name="Albersmeier A."/>
            <person name="Kalinowski J."/>
            <person name="Ruckert C."/>
        </authorList>
    </citation>
    <scope>NUCLEOTIDE SEQUENCE</scope>
    <source>
        <strain evidence="3">CGMCC 4.5737</strain>
    </source>
</reference>
<dbReference type="PANTHER" id="PTHR48084:SF4">
    <property type="entry name" value="2-OXOGLUTARATE OXIDOREDUCTASE SUBUNIT KORB"/>
    <property type="match status" value="1"/>
</dbReference>
<keyword evidence="4" id="KW-1185">Reference proteome</keyword>
<dbReference type="InterPro" id="IPR051457">
    <property type="entry name" value="2-oxoacid:Fd_oxidoreductase"/>
</dbReference>
<dbReference type="Proteomes" id="UP000637578">
    <property type="component" value="Unassembled WGS sequence"/>
</dbReference>
<dbReference type="GO" id="GO:0045333">
    <property type="term" value="P:cellular respiration"/>
    <property type="evidence" value="ECO:0007669"/>
    <property type="project" value="UniProtKB-ARBA"/>
</dbReference>
<dbReference type="CDD" id="cd03375">
    <property type="entry name" value="TPP_OGFOR"/>
    <property type="match status" value="1"/>
</dbReference>
<dbReference type="GO" id="GO:0030976">
    <property type="term" value="F:thiamine pyrophosphate binding"/>
    <property type="evidence" value="ECO:0007669"/>
    <property type="project" value="InterPro"/>
</dbReference>
<gene>
    <name evidence="3" type="primary">korB</name>
    <name evidence="3" type="ORF">GCM10012275_24270</name>
</gene>
<evidence type="ECO:0000313" key="4">
    <source>
        <dbReference type="Proteomes" id="UP000637578"/>
    </source>
</evidence>
<sequence length="358" mass="38678">MTAIDLGLPTIAGLAGVPTVSDSDVPQKAKDFKSDQEVRWCPGCGDYAVLAAMQGFLPELGLRRENIVFVSGIGCSSRFPYYMNTYGMHSIHGRAPAIATGLSVARPDLSVWVITGDGDALSIGGNHLMHALRRNVNLKILLFNNRIYGLTKGQYSPTSEVGKVTKSTPMGSLDHPFNPVSLALGAEATFVARALDSDRKQLTEVLRAAAQHRGTALVEIYQNCPIFNDGAFDVLKEPGERERRIIPLRSGEPIRFGAEGEYGVVRDPATGSLQVRKVAEVGEDALVTHDAALDDPSYAFALSRLGGQDLEHTVTGVFRAVSRTSYDDLARSQVQQAHEDRGADLAALLRGRDTWTVS</sequence>
<dbReference type="EMBL" id="BMMK01000009">
    <property type="protein sequence ID" value="GGM52465.1"/>
    <property type="molecule type" value="Genomic_DNA"/>
</dbReference>
<feature type="domain" description="Thiamine pyrophosphate enzyme TPP-binding" evidence="2">
    <location>
        <begin position="73"/>
        <end position="220"/>
    </location>
</feature>
<dbReference type="PANTHER" id="PTHR48084">
    <property type="entry name" value="2-OXOGLUTARATE OXIDOREDUCTASE SUBUNIT KORB-RELATED"/>
    <property type="match status" value="1"/>
</dbReference>
<dbReference type="AlphaFoldDB" id="A0A8J3FU60"/>
<name>A0A8J3FU60_9PSEU</name>
<dbReference type="GO" id="GO:0000287">
    <property type="term" value="F:magnesium ion binding"/>
    <property type="evidence" value="ECO:0007669"/>
    <property type="project" value="UniProtKB-ARBA"/>
</dbReference>